<gene>
    <name evidence="1" type="ORF">Pan161_52770</name>
</gene>
<dbReference type="Proteomes" id="UP000316855">
    <property type="component" value="Chromosome"/>
</dbReference>
<sequence length="32" mass="3363">MDNIDVNVCILFGLGDKVGGIDVNEVASRKGN</sequence>
<evidence type="ECO:0000313" key="2">
    <source>
        <dbReference type="Proteomes" id="UP000316855"/>
    </source>
</evidence>
<protein>
    <submittedName>
        <fullName evidence="1">Uncharacterized protein</fullName>
    </submittedName>
</protein>
<reference evidence="1 2" key="1">
    <citation type="submission" date="2019-02" db="EMBL/GenBank/DDBJ databases">
        <title>Deep-cultivation of Planctomycetes and their phenomic and genomic characterization uncovers novel biology.</title>
        <authorList>
            <person name="Wiegand S."/>
            <person name="Jogler M."/>
            <person name="Boedeker C."/>
            <person name="Pinto D."/>
            <person name="Vollmers J."/>
            <person name="Rivas-Marin E."/>
            <person name="Kohn T."/>
            <person name="Peeters S.H."/>
            <person name="Heuer A."/>
            <person name="Rast P."/>
            <person name="Oberbeckmann S."/>
            <person name="Bunk B."/>
            <person name="Jeske O."/>
            <person name="Meyerdierks A."/>
            <person name="Storesund J.E."/>
            <person name="Kallscheuer N."/>
            <person name="Luecker S."/>
            <person name="Lage O.M."/>
            <person name="Pohl T."/>
            <person name="Merkel B.J."/>
            <person name="Hornburger P."/>
            <person name="Mueller R.-W."/>
            <person name="Bruemmer F."/>
            <person name="Labrenz M."/>
            <person name="Spormann A.M."/>
            <person name="Op den Camp H."/>
            <person name="Overmann J."/>
            <person name="Amann R."/>
            <person name="Jetten M.S.M."/>
            <person name="Mascher T."/>
            <person name="Medema M.H."/>
            <person name="Devos D.P."/>
            <person name="Kaster A.-K."/>
            <person name="Ovreas L."/>
            <person name="Rohde M."/>
            <person name="Galperin M.Y."/>
            <person name="Jogler C."/>
        </authorList>
    </citation>
    <scope>NUCLEOTIDE SEQUENCE [LARGE SCALE GENOMIC DNA]</scope>
    <source>
        <strain evidence="1 2">Pan161</strain>
    </source>
</reference>
<dbReference type="KEGG" id="gax:Pan161_52770"/>
<evidence type="ECO:0000313" key="1">
    <source>
        <dbReference type="EMBL" id="QDT93596.1"/>
    </source>
</evidence>
<name>A0A517VKQ0_9PLAN</name>
<organism evidence="1 2">
    <name type="scientific">Gimesia algae</name>
    <dbReference type="NCBI Taxonomy" id="2527971"/>
    <lineage>
        <taxon>Bacteria</taxon>
        <taxon>Pseudomonadati</taxon>
        <taxon>Planctomycetota</taxon>
        <taxon>Planctomycetia</taxon>
        <taxon>Planctomycetales</taxon>
        <taxon>Planctomycetaceae</taxon>
        <taxon>Gimesia</taxon>
    </lineage>
</organism>
<accession>A0A517VKQ0</accession>
<proteinExistence type="predicted"/>
<keyword evidence="2" id="KW-1185">Reference proteome</keyword>
<dbReference type="EMBL" id="CP036343">
    <property type="protein sequence ID" value="QDT93596.1"/>
    <property type="molecule type" value="Genomic_DNA"/>
</dbReference>
<dbReference type="AlphaFoldDB" id="A0A517VKQ0"/>